<protein>
    <submittedName>
        <fullName evidence="1">Uncharacterized protein</fullName>
    </submittedName>
</protein>
<gene>
    <name evidence="1" type="ORF">RRG08_019541</name>
</gene>
<evidence type="ECO:0000313" key="1">
    <source>
        <dbReference type="EMBL" id="KAK3758631.1"/>
    </source>
</evidence>
<evidence type="ECO:0000313" key="2">
    <source>
        <dbReference type="Proteomes" id="UP001283361"/>
    </source>
</evidence>
<dbReference type="Proteomes" id="UP001283361">
    <property type="component" value="Unassembled WGS sequence"/>
</dbReference>
<keyword evidence="2" id="KW-1185">Reference proteome</keyword>
<dbReference type="AlphaFoldDB" id="A0AAE0YXV4"/>
<organism evidence="1 2">
    <name type="scientific">Elysia crispata</name>
    <name type="common">lettuce slug</name>
    <dbReference type="NCBI Taxonomy" id="231223"/>
    <lineage>
        <taxon>Eukaryota</taxon>
        <taxon>Metazoa</taxon>
        <taxon>Spiralia</taxon>
        <taxon>Lophotrochozoa</taxon>
        <taxon>Mollusca</taxon>
        <taxon>Gastropoda</taxon>
        <taxon>Heterobranchia</taxon>
        <taxon>Euthyneura</taxon>
        <taxon>Panpulmonata</taxon>
        <taxon>Sacoglossa</taxon>
        <taxon>Placobranchoidea</taxon>
        <taxon>Plakobranchidae</taxon>
        <taxon>Elysia</taxon>
    </lineage>
</organism>
<proteinExistence type="predicted"/>
<reference evidence="1" key="1">
    <citation type="journal article" date="2023" name="G3 (Bethesda)">
        <title>A reference genome for the long-term kleptoplast-retaining sea slug Elysia crispata morphotype clarki.</title>
        <authorList>
            <person name="Eastman K.E."/>
            <person name="Pendleton A.L."/>
            <person name="Shaikh M.A."/>
            <person name="Suttiyut T."/>
            <person name="Ogas R."/>
            <person name="Tomko P."/>
            <person name="Gavelis G."/>
            <person name="Widhalm J.R."/>
            <person name="Wisecaver J.H."/>
        </authorList>
    </citation>
    <scope>NUCLEOTIDE SEQUENCE</scope>
    <source>
        <strain evidence="1">ECLA1</strain>
    </source>
</reference>
<name>A0AAE0YXV4_9GAST</name>
<accession>A0AAE0YXV4</accession>
<sequence length="123" mass="14196">MQKSLPINELRIKVYPNIIRVSPAKLFRVGGRDACERNQISERAENKESRLPKCLELESVMLVKEIRSQNELRIKVYPNIIRVSPAKMFRVGGRDACERNQISERVENKGLPKYNQSLACQNV</sequence>
<dbReference type="EMBL" id="JAWDGP010005256">
    <property type="protein sequence ID" value="KAK3758631.1"/>
    <property type="molecule type" value="Genomic_DNA"/>
</dbReference>
<comment type="caution">
    <text evidence="1">The sequence shown here is derived from an EMBL/GenBank/DDBJ whole genome shotgun (WGS) entry which is preliminary data.</text>
</comment>